<sequence length="842" mass="89547">MERLVSSSESKPLSSGTPSWRSFGRLLLIICPECRQKAEAMQPVPGYGTPFPQGEADRMKQAGGLRPKGVSEDKVTTVFVGGLRKSTSEDKVAAHFAKYGQVDSVDIKRLPDGTSRGFAFVKFTDKESVDKAVEAKANHMIDNKWVAVRPHGGSAFQAAQHAEREKMQVVREKEKKEAEAPLMEDDYEEKWSEKYLLQAASLRGADEDGEDGKDKDSGQMNPMMAMMMNPMMAMMMNPMMQMNPMMMGARPMMMPGCGGCGGCPGCAPGMPPGANGAPGGAQPSEDAGASAASGPDAAPSAGAPSTGAPPGATPPGGCGCMPGCMPACCGGCMPGCGGCCPCGGCMPCMPGCMPGCMPTMPNMAGAPAPMTSAADGGGAAGASEPEAAGGSGPVKDGGGENRFQPRNDNTAVEAQQSRRFQTASLVTAAQRRGFVAMYTDGKSSEVQRERDEVMKKNTCNTLSAFPVGWGRVRLAPQKSECSRCRKQQLSVPRLMAGRAVRQGYLSNGLFTSWMEELSAVVYGKSSEVPKKPSRRTRKNVEEARVVIEDFCQDCHAARVEPTPSELVALWERCSSFKSRHVAAAIGDQLSLQSGTDWQPRFRALCLLEQCFEEDSGASQLVATKVYEDHEEILKYLASNVQPCAEKAKKILHLCEAPPARPQAPPPTLPVPPMTPMASEPDTRGEPRSAPPVLLRRSARVPRNPERQALLSDVGEEPQKSTKEESETTASGGRSPAASSGDDDAKQALQDIQEELPFDPNVSMPSNRGVCKDEILSCALVSEVLAVSDKVDICSRSMLKEPCRFEAVDARLSAGRGIDCASSLHEAPGIDWDASRTGGSPLS</sequence>
<feature type="compositionally biased region" description="Polar residues" evidence="4">
    <location>
        <begin position="406"/>
        <end position="418"/>
    </location>
</feature>
<dbReference type="SMART" id="SM00360">
    <property type="entry name" value="RRM"/>
    <property type="match status" value="1"/>
</dbReference>
<feature type="region of interest" description="Disordered" evidence="4">
    <location>
        <begin position="371"/>
        <end position="418"/>
    </location>
</feature>
<accession>A0A1Q9DWV5</accession>
<dbReference type="OrthoDB" id="1875751at2759"/>
<organism evidence="6 7">
    <name type="scientific">Symbiodinium microadriaticum</name>
    <name type="common">Dinoflagellate</name>
    <name type="synonym">Zooxanthella microadriatica</name>
    <dbReference type="NCBI Taxonomy" id="2951"/>
    <lineage>
        <taxon>Eukaryota</taxon>
        <taxon>Sar</taxon>
        <taxon>Alveolata</taxon>
        <taxon>Dinophyceae</taxon>
        <taxon>Suessiales</taxon>
        <taxon>Symbiodiniaceae</taxon>
        <taxon>Symbiodinium</taxon>
    </lineage>
</organism>
<protein>
    <submittedName>
        <fullName evidence="6">RNA-binding protein squid</fullName>
    </submittedName>
</protein>
<feature type="region of interest" description="Disordered" evidence="4">
    <location>
        <begin position="657"/>
        <end position="745"/>
    </location>
</feature>
<evidence type="ECO:0000259" key="5">
    <source>
        <dbReference type="PROSITE" id="PS50102"/>
    </source>
</evidence>
<comment type="subcellular location">
    <subcellularLocation>
        <location evidence="1">Nucleus</location>
    </subcellularLocation>
</comment>
<evidence type="ECO:0000256" key="4">
    <source>
        <dbReference type="SAM" id="MobiDB-lite"/>
    </source>
</evidence>
<dbReference type="Pfam" id="PF00076">
    <property type="entry name" value="RRM_1"/>
    <property type="match status" value="1"/>
</dbReference>
<feature type="compositionally biased region" description="Basic and acidic residues" evidence="4">
    <location>
        <begin position="716"/>
        <end position="725"/>
    </location>
</feature>
<keyword evidence="2" id="KW-0539">Nucleus</keyword>
<dbReference type="Gene3D" id="3.30.70.330">
    <property type="match status" value="1"/>
</dbReference>
<dbReference type="Proteomes" id="UP000186817">
    <property type="component" value="Unassembled WGS sequence"/>
</dbReference>
<dbReference type="PROSITE" id="PS50102">
    <property type="entry name" value="RRM"/>
    <property type="match status" value="1"/>
</dbReference>
<dbReference type="GO" id="GO:0010468">
    <property type="term" value="P:regulation of gene expression"/>
    <property type="evidence" value="ECO:0007669"/>
    <property type="project" value="TreeGrafter"/>
</dbReference>
<dbReference type="PANTHER" id="PTHR48033">
    <property type="entry name" value="RNA-BINDING (RRM/RBD/RNP MOTIFS) FAMILY PROTEIN"/>
    <property type="match status" value="1"/>
</dbReference>
<dbReference type="EMBL" id="LSRX01000354">
    <property type="protein sequence ID" value="OLP99641.1"/>
    <property type="molecule type" value="Genomic_DNA"/>
</dbReference>
<comment type="caution">
    <text evidence="6">The sequence shown here is derived from an EMBL/GenBank/DDBJ whole genome shotgun (WGS) entry which is preliminary data.</text>
</comment>
<dbReference type="PANTHER" id="PTHR48033:SF10">
    <property type="entry name" value="RNA-BINDING PROTEIN SQUID"/>
    <property type="match status" value="1"/>
</dbReference>
<reference evidence="6 7" key="1">
    <citation type="submission" date="2016-02" db="EMBL/GenBank/DDBJ databases">
        <title>Genome analysis of coral dinoflagellate symbionts highlights evolutionary adaptations to a symbiotic lifestyle.</title>
        <authorList>
            <person name="Aranda M."/>
            <person name="Li Y."/>
            <person name="Liew Y.J."/>
            <person name="Baumgarten S."/>
            <person name="Simakov O."/>
            <person name="Wilson M."/>
            <person name="Piel J."/>
            <person name="Ashoor H."/>
            <person name="Bougouffa S."/>
            <person name="Bajic V.B."/>
            <person name="Ryu T."/>
            <person name="Ravasi T."/>
            <person name="Bayer T."/>
            <person name="Micklem G."/>
            <person name="Kim H."/>
            <person name="Bhak J."/>
            <person name="Lajeunesse T.C."/>
            <person name="Voolstra C.R."/>
        </authorList>
    </citation>
    <scope>NUCLEOTIDE SEQUENCE [LARGE SCALE GENOMIC DNA]</scope>
    <source>
        <strain evidence="6 7">CCMP2467</strain>
    </source>
</reference>
<dbReference type="GO" id="GO:0005654">
    <property type="term" value="C:nucleoplasm"/>
    <property type="evidence" value="ECO:0007669"/>
    <property type="project" value="TreeGrafter"/>
</dbReference>
<feature type="compositionally biased region" description="Low complexity" evidence="4">
    <location>
        <begin position="729"/>
        <end position="739"/>
    </location>
</feature>
<evidence type="ECO:0000313" key="7">
    <source>
        <dbReference type="Proteomes" id="UP000186817"/>
    </source>
</evidence>
<keyword evidence="7" id="KW-1185">Reference proteome</keyword>
<feature type="compositionally biased region" description="Pro residues" evidence="4">
    <location>
        <begin position="658"/>
        <end position="674"/>
    </location>
</feature>
<dbReference type="InterPro" id="IPR035979">
    <property type="entry name" value="RBD_domain_sf"/>
</dbReference>
<evidence type="ECO:0000256" key="1">
    <source>
        <dbReference type="ARBA" id="ARBA00004123"/>
    </source>
</evidence>
<feature type="region of interest" description="Disordered" evidence="4">
    <location>
        <begin position="201"/>
        <end position="222"/>
    </location>
</feature>
<feature type="domain" description="RRM" evidence="5">
    <location>
        <begin position="76"/>
        <end position="149"/>
    </location>
</feature>
<name>A0A1Q9DWV5_SYMMI</name>
<evidence type="ECO:0000256" key="3">
    <source>
        <dbReference type="PROSITE-ProRule" id="PRU00176"/>
    </source>
</evidence>
<dbReference type="InterPro" id="IPR012677">
    <property type="entry name" value="Nucleotide-bd_a/b_plait_sf"/>
</dbReference>
<gene>
    <name evidence="6" type="primary">sqd</name>
    <name evidence="6" type="ORF">AK812_SmicGene17771</name>
</gene>
<evidence type="ECO:0000313" key="6">
    <source>
        <dbReference type="EMBL" id="OLP99641.1"/>
    </source>
</evidence>
<dbReference type="AlphaFoldDB" id="A0A1Q9DWV5"/>
<proteinExistence type="predicted"/>
<dbReference type="CDD" id="cd00590">
    <property type="entry name" value="RRM_SF"/>
    <property type="match status" value="1"/>
</dbReference>
<dbReference type="SUPFAM" id="SSF54928">
    <property type="entry name" value="RNA-binding domain, RBD"/>
    <property type="match status" value="1"/>
</dbReference>
<dbReference type="GO" id="GO:0000785">
    <property type="term" value="C:chromatin"/>
    <property type="evidence" value="ECO:0007669"/>
    <property type="project" value="TreeGrafter"/>
</dbReference>
<keyword evidence="3" id="KW-0694">RNA-binding</keyword>
<dbReference type="InterPro" id="IPR000504">
    <property type="entry name" value="RRM_dom"/>
</dbReference>
<evidence type="ECO:0000256" key="2">
    <source>
        <dbReference type="ARBA" id="ARBA00023242"/>
    </source>
</evidence>
<dbReference type="GO" id="GO:0003723">
    <property type="term" value="F:RNA binding"/>
    <property type="evidence" value="ECO:0007669"/>
    <property type="project" value="UniProtKB-UniRule"/>
</dbReference>
<feature type="region of interest" description="Disordered" evidence="4">
    <location>
        <begin position="275"/>
        <end position="308"/>
    </location>
</feature>